<dbReference type="RefSeq" id="WP_005844149.1">
    <property type="nucleotide sequence ID" value="NZ_JNHM01000031.1"/>
</dbReference>
<keyword evidence="2" id="KW-0238">DNA-binding</keyword>
<dbReference type="PROSITE" id="PS01124">
    <property type="entry name" value="HTH_ARAC_FAMILY_2"/>
    <property type="match status" value="1"/>
</dbReference>
<dbReference type="Pfam" id="PF12833">
    <property type="entry name" value="HTH_18"/>
    <property type="match status" value="1"/>
</dbReference>
<dbReference type="GeneID" id="5302066"/>
<dbReference type="PANTHER" id="PTHR43280">
    <property type="entry name" value="ARAC-FAMILY TRANSCRIPTIONAL REGULATOR"/>
    <property type="match status" value="1"/>
</dbReference>
<dbReference type="EMBL" id="JNHM01000031">
    <property type="protein sequence ID" value="KDS53255.1"/>
    <property type="molecule type" value="Genomic_DNA"/>
</dbReference>
<accession>A0A069SHM6</accession>
<evidence type="ECO:0000259" key="4">
    <source>
        <dbReference type="PROSITE" id="PS01124"/>
    </source>
</evidence>
<dbReference type="Gene3D" id="1.10.10.60">
    <property type="entry name" value="Homeodomain-like"/>
    <property type="match status" value="2"/>
</dbReference>
<keyword evidence="1" id="KW-0805">Transcription regulation</keyword>
<reference evidence="5 6" key="1">
    <citation type="submission" date="2014-04" db="EMBL/GenBank/DDBJ databases">
        <authorList>
            <person name="Sears C."/>
            <person name="Carroll K."/>
            <person name="Sack B.R."/>
            <person name="Qadri F."/>
            <person name="Myers L.L."/>
            <person name="Chung G.-T."/>
            <person name="Escheverria P."/>
            <person name="Fraser C.M."/>
            <person name="Sadzewicz L."/>
            <person name="Shefchek K.A."/>
            <person name="Tallon L."/>
            <person name="Das S.P."/>
            <person name="Daugherty S."/>
            <person name="Mongodin E.F."/>
        </authorList>
    </citation>
    <scope>NUCLEOTIDE SEQUENCE [LARGE SCALE GENOMIC DNA]</scope>
    <source>
        <strain evidence="5 6">3975 RP4</strain>
    </source>
</reference>
<evidence type="ECO:0000313" key="5">
    <source>
        <dbReference type="EMBL" id="KDS53255.1"/>
    </source>
</evidence>
<feature type="domain" description="HTH araC/xylS-type" evidence="4">
    <location>
        <begin position="62"/>
        <end position="150"/>
    </location>
</feature>
<dbReference type="InterPro" id="IPR009057">
    <property type="entry name" value="Homeodomain-like_sf"/>
</dbReference>
<comment type="caution">
    <text evidence="5">The sequence shown here is derived from an EMBL/GenBank/DDBJ whole genome shotgun (WGS) entry which is preliminary data.</text>
</comment>
<organism evidence="5 6">
    <name type="scientific">Phocaeicola vulgatus str. 3975 RP4</name>
    <dbReference type="NCBI Taxonomy" id="1339352"/>
    <lineage>
        <taxon>Bacteria</taxon>
        <taxon>Pseudomonadati</taxon>
        <taxon>Bacteroidota</taxon>
        <taxon>Bacteroidia</taxon>
        <taxon>Bacteroidales</taxon>
        <taxon>Bacteroidaceae</taxon>
        <taxon>Phocaeicola</taxon>
    </lineage>
</organism>
<evidence type="ECO:0000256" key="1">
    <source>
        <dbReference type="ARBA" id="ARBA00023015"/>
    </source>
</evidence>
<keyword evidence="3" id="KW-0804">Transcription</keyword>
<gene>
    <name evidence="5" type="ORF">M099_2565</name>
</gene>
<dbReference type="PATRIC" id="fig|1339352.3.peg.2462"/>
<dbReference type="AlphaFoldDB" id="A0A069SHM6"/>
<dbReference type="GO" id="GO:0003700">
    <property type="term" value="F:DNA-binding transcription factor activity"/>
    <property type="evidence" value="ECO:0007669"/>
    <property type="project" value="InterPro"/>
</dbReference>
<dbReference type="Proteomes" id="UP000027661">
    <property type="component" value="Unassembled WGS sequence"/>
</dbReference>
<evidence type="ECO:0000313" key="6">
    <source>
        <dbReference type="Proteomes" id="UP000027661"/>
    </source>
</evidence>
<protein>
    <submittedName>
        <fullName evidence="5">Bacterial regulatory helix-turn-helix s, AraC family protein</fullName>
    </submittedName>
</protein>
<proteinExistence type="predicted"/>
<evidence type="ECO:0000256" key="3">
    <source>
        <dbReference type="ARBA" id="ARBA00023163"/>
    </source>
</evidence>
<name>A0A069SHM6_PHOVU</name>
<sequence>MEYLFLRRKKTSSTSVRQKTLLYRAAGREWTARFSSLSDVRPADSLIYKGILYQLEIRRAFLDSSLSLKKLSMMLETNQTYLSNAVNRYFGCHLKELLNRYRVEYAKELLRNGGCPLGEVPSRSGFGSKSPFYLAFVRQTGMTPKRYAARERNLVNLEIENEVLL</sequence>
<evidence type="ECO:0000256" key="2">
    <source>
        <dbReference type="ARBA" id="ARBA00023125"/>
    </source>
</evidence>
<dbReference type="SUPFAM" id="SSF46689">
    <property type="entry name" value="Homeodomain-like"/>
    <property type="match status" value="1"/>
</dbReference>
<dbReference type="InterPro" id="IPR018060">
    <property type="entry name" value="HTH_AraC"/>
</dbReference>
<dbReference type="SMART" id="SM00342">
    <property type="entry name" value="HTH_ARAC"/>
    <property type="match status" value="1"/>
</dbReference>
<dbReference type="GO" id="GO:0043565">
    <property type="term" value="F:sequence-specific DNA binding"/>
    <property type="evidence" value="ECO:0007669"/>
    <property type="project" value="InterPro"/>
</dbReference>
<dbReference type="PANTHER" id="PTHR43280:SF29">
    <property type="entry name" value="ARAC-FAMILY TRANSCRIPTIONAL REGULATOR"/>
    <property type="match status" value="1"/>
</dbReference>